<evidence type="ECO:0000256" key="3">
    <source>
        <dbReference type="ARBA" id="ARBA00023163"/>
    </source>
</evidence>
<dbReference type="SUPFAM" id="SSF55781">
    <property type="entry name" value="GAF domain-like"/>
    <property type="match status" value="1"/>
</dbReference>
<keyword evidence="3" id="KW-0804">Transcription</keyword>
<feature type="domain" description="HTH iclR-type" evidence="4">
    <location>
        <begin position="14"/>
        <end position="74"/>
    </location>
</feature>
<dbReference type="SUPFAM" id="SSF46785">
    <property type="entry name" value="Winged helix' DNA-binding domain"/>
    <property type="match status" value="1"/>
</dbReference>
<dbReference type="InterPro" id="IPR050707">
    <property type="entry name" value="HTH_MetabolicPath_Reg"/>
</dbReference>
<dbReference type="PROSITE" id="PS51078">
    <property type="entry name" value="ICLR_ED"/>
    <property type="match status" value="1"/>
</dbReference>
<evidence type="ECO:0000256" key="1">
    <source>
        <dbReference type="ARBA" id="ARBA00023015"/>
    </source>
</evidence>
<name>A0ABU9CXI7_9NOCA</name>
<evidence type="ECO:0000313" key="6">
    <source>
        <dbReference type="EMBL" id="MEK8071055.1"/>
    </source>
</evidence>
<gene>
    <name evidence="6" type="ORF">AABD04_09405</name>
</gene>
<reference evidence="6 7" key="1">
    <citation type="submission" date="2024-03" db="EMBL/GenBank/DDBJ databases">
        <title>Rhodococcus navarretei sp. nov. and Pseudarthrobacter quantumdoti sp. nov., two new species with the ability to biosynthesize Quantum Dots isolated from soil samples at Union Glacier, Antarctica.</title>
        <authorList>
            <person name="Vargas M."/>
        </authorList>
    </citation>
    <scope>NUCLEOTIDE SEQUENCE [LARGE SCALE GENOMIC DNA]</scope>
    <source>
        <strain evidence="6 7">EXRC-4A-4</strain>
    </source>
</reference>
<dbReference type="Proteomes" id="UP001456513">
    <property type="component" value="Unassembled WGS sequence"/>
</dbReference>
<dbReference type="PANTHER" id="PTHR30136">
    <property type="entry name" value="HELIX-TURN-HELIX TRANSCRIPTIONAL REGULATOR, ICLR FAMILY"/>
    <property type="match status" value="1"/>
</dbReference>
<evidence type="ECO:0000259" key="5">
    <source>
        <dbReference type="PROSITE" id="PS51078"/>
    </source>
</evidence>
<dbReference type="Gene3D" id="1.10.10.10">
    <property type="entry name" value="Winged helix-like DNA-binding domain superfamily/Winged helix DNA-binding domain"/>
    <property type="match status" value="1"/>
</dbReference>
<dbReference type="Gene3D" id="3.30.450.40">
    <property type="match status" value="1"/>
</dbReference>
<dbReference type="Pfam" id="PF01614">
    <property type="entry name" value="IclR_C"/>
    <property type="match status" value="1"/>
</dbReference>
<dbReference type="PANTHER" id="PTHR30136:SF34">
    <property type="entry name" value="TRANSCRIPTIONAL REGULATOR"/>
    <property type="match status" value="1"/>
</dbReference>
<evidence type="ECO:0000256" key="2">
    <source>
        <dbReference type="ARBA" id="ARBA00023125"/>
    </source>
</evidence>
<proteinExistence type="predicted"/>
<dbReference type="InterPro" id="IPR036388">
    <property type="entry name" value="WH-like_DNA-bd_sf"/>
</dbReference>
<evidence type="ECO:0000259" key="4">
    <source>
        <dbReference type="PROSITE" id="PS51077"/>
    </source>
</evidence>
<dbReference type="InterPro" id="IPR029016">
    <property type="entry name" value="GAF-like_dom_sf"/>
</dbReference>
<dbReference type="Pfam" id="PF09339">
    <property type="entry name" value="HTH_IclR"/>
    <property type="match status" value="1"/>
</dbReference>
<dbReference type="SMART" id="SM00346">
    <property type="entry name" value="HTH_ICLR"/>
    <property type="match status" value="1"/>
</dbReference>
<dbReference type="EMBL" id="JBBPCN010000001">
    <property type="protein sequence ID" value="MEK8071055.1"/>
    <property type="molecule type" value="Genomic_DNA"/>
</dbReference>
<dbReference type="InterPro" id="IPR005471">
    <property type="entry name" value="Tscrpt_reg_IclR_N"/>
</dbReference>
<dbReference type="InterPro" id="IPR014757">
    <property type="entry name" value="Tscrpt_reg_IclR_C"/>
</dbReference>
<feature type="domain" description="IclR-ED" evidence="5">
    <location>
        <begin position="75"/>
        <end position="259"/>
    </location>
</feature>
<keyword evidence="7" id="KW-1185">Reference proteome</keyword>
<dbReference type="RefSeq" id="WP_341441000.1">
    <property type="nucleotide sequence ID" value="NZ_JBBPCN010000001.1"/>
</dbReference>
<dbReference type="InterPro" id="IPR036390">
    <property type="entry name" value="WH_DNA-bd_sf"/>
</dbReference>
<evidence type="ECO:0000313" key="7">
    <source>
        <dbReference type="Proteomes" id="UP001456513"/>
    </source>
</evidence>
<keyword evidence="2" id="KW-0238">DNA-binding</keyword>
<dbReference type="PROSITE" id="PS51077">
    <property type="entry name" value="HTH_ICLR"/>
    <property type="match status" value="1"/>
</dbReference>
<dbReference type="NCBIfam" id="TIGR02431">
    <property type="entry name" value="pcaR_pcaU"/>
    <property type="match status" value="1"/>
</dbReference>
<accession>A0ABU9CXI7</accession>
<dbReference type="InterPro" id="IPR012794">
    <property type="entry name" value="PcaR_PcaU"/>
</dbReference>
<organism evidence="6 7">
    <name type="scientific">Rhodococcus navarretei</name>
    <dbReference type="NCBI Taxonomy" id="3128981"/>
    <lineage>
        <taxon>Bacteria</taxon>
        <taxon>Bacillati</taxon>
        <taxon>Actinomycetota</taxon>
        <taxon>Actinomycetes</taxon>
        <taxon>Mycobacteriales</taxon>
        <taxon>Nocardiaceae</taxon>
        <taxon>Rhodococcus</taxon>
    </lineage>
</organism>
<comment type="caution">
    <text evidence="6">The sequence shown here is derived from an EMBL/GenBank/DDBJ whole genome shotgun (WGS) entry which is preliminary data.</text>
</comment>
<keyword evidence="1" id="KW-0805">Transcription regulation</keyword>
<sequence>MNSAESPPPSSDYVQSLGRGLAVIRAFDAEHPRRTLSDVARATELTRATARRFLLTLVELGYVRTDGSMFWLTPRVLELGYSYLSSLSLPEVSGPHLEALAERVRESSSVSILDGDDVVYVARVPVSRIMTVGINIGTRFPAFATSMGRVLLAGLPADELAAYLDRVRLTPLTGKTITTPDALGRELDRVRSDGFCLVDQELEEGLRSIAAPIHDGHGAVVAAANVSTQAARHSADAVRTELLPALLDATRAIEIDLLRVSTGPNDKRGTTHA</sequence>
<protein>
    <submittedName>
        <fullName evidence="6">IclR family transcriptional regulator</fullName>
    </submittedName>
</protein>